<dbReference type="PANTHER" id="PTHR24373:SF392">
    <property type="entry name" value="NEPHROCAN"/>
    <property type="match status" value="1"/>
</dbReference>
<keyword evidence="2" id="KW-0732">Signal</keyword>
<keyword evidence="4" id="KW-0812">Transmembrane</keyword>
<dbReference type="eggNOG" id="KOG0619">
    <property type="taxonomic scope" value="Eukaryota"/>
</dbReference>
<keyword evidence="4" id="KW-1133">Transmembrane helix</keyword>
<accession>T1KVG1</accession>
<dbReference type="EnsemblMetazoa" id="tetur23g00510.1">
    <property type="protein sequence ID" value="tetur23g00510.1"/>
    <property type="gene ID" value="tetur23g00510"/>
</dbReference>
<reference evidence="6" key="1">
    <citation type="submission" date="2011-08" db="EMBL/GenBank/DDBJ databases">
        <authorList>
            <person name="Rombauts S."/>
        </authorList>
    </citation>
    <scope>NUCLEOTIDE SEQUENCE</scope>
    <source>
        <strain evidence="6">London</strain>
    </source>
</reference>
<feature type="transmembrane region" description="Helical" evidence="4">
    <location>
        <begin position="1290"/>
        <end position="1311"/>
    </location>
</feature>
<dbReference type="Gene3D" id="3.80.10.10">
    <property type="entry name" value="Ribonuclease Inhibitor"/>
    <property type="match status" value="8"/>
</dbReference>
<dbReference type="Pfam" id="PF13306">
    <property type="entry name" value="LRR_5"/>
    <property type="match status" value="1"/>
</dbReference>
<dbReference type="PROSITE" id="PS51450">
    <property type="entry name" value="LRR"/>
    <property type="match status" value="8"/>
</dbReference>
<keyword evidence="3" id="KW-0677">Repeat</keyword>
<dbReference type="SMART" id="SM00365">
    <property type="entry name" value="LRR_SD22"/>
    <property type="match status" value="9"/>
</dbReference>
<dbReference type="Proteomes" id="UP000015104">
    <property type="component" value="Unassembled WGS sequence"/>
</dbReference>
<proteinExistence type="predicted"/>
<dbReference type="SMART" id="SM00369">
    <property type="entry name" value="LRR_TYP"/>
    <property type="match status" value="23"/>
</dbReference>
<dbReference type="InterPro" id="IPR050328">
    <property type="entry name" value="Dev_Immune_Receptor"/>
</dbReference>
<organism evidence="5 6">
    <name type="scientific">Tetranychus urticae</name>
    <name type="common">Two-spotted spider mite</name>
    <dbReference type="NCBI Taxonomy" id="32264"/>
    <lineage>
        <taxon>Eukaryota</taxon>
        <taxon>Metazoa</taxon>
        <taxon>Ecdysozoa</taxon>
        <taxon>Arthropoda</taxon>
        <taxon>Chelicerata</taxon>
        <taxon>Arachnida</taxon>
        <taxon>Acari</taxon>
        <taxon>Acariformes</taxon>
        <taxon>Trombidiformes</taxon>
        <taxon>Prostigmata</taxon>
        <taxon>Eleutherengona</taxon>
        <taxon>Raphignathae</taxon>
        <taxon>Tetranychoidea</taxon>
        <taxon>Tetranychidae</taxon>
        <taxon>Tetranychus</taxon>
    </lineage>
</organism>
<evidence type="ECO:0008006" key="7">
    <source>
        <dbReference type="Google" id="ProtNLM"/>
    </source>
</evidence>
<evidence type="ECO:0000256" key="3">
    <source>
        <dbReference type="ARBA" id="ARBA00022737"/>
    </source>
</evidence>
<keyword evidence="4" id="KW-0472">Membrane</keyword>
<dbReference type="HOGENOM" id="CLU_006060_0_0_1"/>
<dbReference type="EMBL" id="CAEY01000613">
    <property type="status" value="NOT_ANNOTATED_CDS"/>
    <property type="molecule type" value="Genomic_DNA"/>
</dbReference>
<reference evidence="5" key="2">
    <citation type="submission" date="2015-06" db="UniProtKB">
        <authorList>
            <consortium name="EnsemblMetazoa"/>
        </authorList>
    </citation>
    <scope>IDENTIFICATION</scope>
</reference>
<dbReference type="SUPFAM" id="SSF52058">
    <property type="entry name" value="L domain-like"/>
    <property type="match status" value="4"/>
</dbReference>
<evidence type="ECO:0000313" key="6">
    <source>
        <dbReference type="Proteomes" id="UP000015104"/>
    </source>
</evidence>
<dbReference type="SMART" id="SM00364">
    <property type="entry name" value="LRR_BAC"/>
    <property type="match status" value="9"/>
</dbReference>
<evidence type="ECO:0000313" key="5">
    <source>
        <dbReference type="EnsemblMetazoa" id="tetur23g00510.1"/>
    </source>
</evidence>
<evidence type="ECO:0000256" key="1">
    <source>
        <dbReference type="ARBA" id="ARBA00022614"/>
    </source>
</evidence>
<dbReference type="PANTHER" id="PTHR24373">
    <property type="entry name" value="SLIT RELATED LEUCINE-RICH REPEAT NEURONAL PROTEIN"/>
    <property type="match status" value="1"/>
</dbReference>
<evidence type="ECO:0000256" key="2">
    <source>
        <dbReference type="ARBA" id="ARBA00022729"/>
    </source>
</evidence>
<dbReference type="STRING" id="32264.T1KVG1"/>
<name>T1KVG1_TETUR</name>
<dbReference type="Pfam" id="PF13855">
    <property type="entry name" value="LRR_8"/>
    <property type="match status" value="7"/>
</dbReference>
<evidence type="ECO:0000256" key="4">
    <source>
        <dbReference type="SAM" id="Phobius"/>
    </source>
</evidence>
<dbReference type="InterPro" id="IPR032675">
    <property type="entry name" value="LRR_dom_sf"/>
</dbReference>
<sequence length="1313" mass="147565">MRLSISAIMKQLIVILVILLASYVHLFQIYCISMVSNSDPPCFFNELCSCSKPVNDLGHVQCVNVPLSVIPEAINQSYVYTLSFRSNGLRYIEPRSFYGTGLKGIEISHNLINRLETDTFVGLETSIRELNLRSNRLTSVPGQALTRLVRLQILNLSGNHIREINTDSDFPVNLNGSLKVLLLASNGLTSIGQYAFRHVRSLETLDLSGNNIHFINQAAFAIQPSTYPSQSSHHQSGSGYSRFRSRSQKESLVALKYLNLAYNRLNKIPFDLLTNLTLLTTLNLASNLITTTYEPTVPRRLISLDVLDLSDNLIEILPESAFRNFDKINITRLSRNPLYRIEKGAFSHSVMVHLHLDHCELVNISREAWAGLETHLRTLDLSDNALPLKMFNLNDNAESYRLSPLSLIQSQESLQTLNLGGLPSFQRLPFSPNKYAMQFVNIRTLTLARTHIDRRLISQDLLGYGGYNLEELDFSSSSIEDISWDAFMFSPSLKLLNLSSNYIRRLDTQTFRPLGRSLEVLDLTSGLSTSTLSCDIFIHTLESLRSLYLADNGLSALSSPHCFSASLFHPLTSIVHLLLSFNRLTIIESETFKMMDKLVYLDLSYNSITTLRSGSFTELTLITEINLEGNNIETIEKDSFVILPRLARLNLSFNRLKKLSFDCFDQIGAMTTLTLDLHGNSIDLSSTSTTSLTPDKSSFYQRSPYEQHHQPPYHYNQRTTANSVEIVNLIGNNITSLNSSHFESIRNTLTHLLLDNNKLTRLGWETVSGYRRLQKLSIRSNALSTIASDAFKGEPNLQIVDLSWNRLIELPSELFHDNINLRILHLTGNELTLLPENLLNPTVHLEKLDISYNRLTLFPSKALKPVSSSLRSLILTGNQLWSLRREDFEGILPRLLNLDLSGNHIKQIQSSCLTPLTSLISLNLADNPLKLIRDNLLKTLSATLEELNLSNTRLTELPDLSYMDSLISLNLSVNKLSGLTFTNYTSLINLDLSQNAFTSIPNNVWHFLPSLQSLSISSNPISFLHNDSFIGLKSLESLEIANLSLNYIQYGVLRPLSSLSSIKLSNYPSIKSFTLARLIGPLDSLQRLSIVVVNSSYLPSNLIRLPVSIEGSSLINLDDSILSTLTSTRLTLTIGSTNLSTIPLSLFNSLGRTRTIYLDVRNNALQRIGDLLFTPTAFSKARSLDLKGFYGSSNPWICDCKLAWLRDWSKQLMKESFELMVESHSLIPDHNHNDSLVAIEDRYHQVMSMLADLRSTQCANLGKSMLKAFTEELRGCRRGRSLSINLKSSYAQIYLTIVINYALSSLLSTVLTK</sequence>
<keyword evidence="1" id="KW-0433">Leucine-rich repeat</keyword>
<dbReference type="InterPro" id="IPR026906">
    <property type="entry name" value="LRR_5"/>
</dbReference>
<dbReference type="InterPro" id="IPR001611">
    <property type="entry name" value="Leu-rich_rpt"/>
</dbReference>
<keyword evidence="6" id="KW-1185">Reference proteome</keyword>
<dbReference type="InterPro" id="IPR003591">
    <property type="entry name" value="Leu-rich_rpt_typical-subtyp"/>
</dbReference>
<protein>
    <recommendedName>
        <fullName evidence="7">LRRCT domain-containing protein</fullName>
    </recommendedName>
</protein>